<evidence type="ECO:0008006" key="3">
    <source>
        <dbReference type="Google" id="ProtNLM"/>
    </source>
</evidence>
<organism evidence="1 2">
    <name type="scientific">Chitinophaga polysaccharea</name>
    <dbReference type="NCBI Taxonomy" id="1293035"/>
    <lineage>
        <taxon>Bacteria</taxon>
        <taxon>Pseudomonadati</taxon>
        <taxon>Bacteroidota</taxon>
        <taxon>Chitinophagia</taxon>
        <taxon>Chitinophagales</taxon>
        <taxon>Chitinophagaceae</taxon>
        <taxon>Chitinophaga</taxon>
    </lineage>
</organism>
<dbReference type="OrthoDB" id="643390at2"/>
<protein>
    <recommendedName>
        <fullName evidence="3">WD40 repeat protein</fullName>
    </recommendedName>
</protein>
<dbReference type="InterPro" id="IPR011047">
    <property type="entry name" value="Quinoprotein_ADH-like_sf"/>
</dbReference>
<dbReference type="AlphaFoldDB" id="A0A561PP49"/>
<name>A0A561PP49_9BACT</name>
<accession>A0A561PP49</accession>
<gene>
    <name evidence="1" type="ORF">FHW36_105322</name>
</gene>
<proteinExistence type="predicted"/>
<keyword evidence="2" id="KW-1185">Reference proteome</keyword>
<dbReference type="EMBL" id="VIWO01000005">
    <property type="protein sequence ID" value="TWF39882.1"/>
    <property type="molecule type" value="Genomic_DNA"/>
</dbReference>
<reference evidence="1 2" key="1">
    <citation type="submission" date="2019-06" db="EMBL/GenBank/DDBJ databases">
        <title>Sorghum-associated microbial communities from plants grown in Nebraska, USA.</title>
        <authorList>
            <person name="Schachtman D."/>
        </authorList>
    </citation>
    <scope>NUCLEOTIDE SEQUENCE [LARGE SCALE GENOMIC DNA]</scope>
    <source>
        <strain evidence="1 2">1209</strain>
    </source>
</reference>
<evidence type="ECO:0000313" key="2">
    <source>
        <dbReference type="Proteomes" id="UP000320811"/>
    </source>
</evidence>
<sequence length="357" mass="40232">MAFQEIQLPVQYEFGHATLKVRGCAIHKDFILLCFKDSPMLARTNPHLQLEWIKDLGVDAGGYVSPRVDISPDGKLFSITQVDRLRIFDENGEQQFHFEHPAWEAFNGANCFFTPDNQRLLLLFPGTDCDHLSVLDLNSREIEMTTPVTDHQYCAYTLSAVPGSDKIMLEAAAGQDDCRLSLVTLSEDSLTIEGITECQDRVMGTFAPDGNAFVTGPHYEEGIEVFSFPGLVKLNDISQEDIFRDRNEYVSEEPDSLNYYVFFLDQQHLIALTRFGRLLLINRSSGDCIGELCPEHFSMTGYDEGGDPTTDPGKMVDYSNDLGDVRLAAPNRLLIHHKTGRLYMYSLAPVLTWLQTQ</sequence>
<comment type="caution">
    <text evidence="1">The sequence shown here is derived from an EMBL/GenBank/DDBJ whole genome shotgun (WGS) entry which is preliminary data.</text>
</comment>
<dbReference type="RefSeq" id="WP_145671061.1">
    <property type="nucleotide sequence ID" value="NZ_VIWO01000005.1"/>
</dbReference>
<dbReference type="Proteomes" id="UP000320811">
    <property type="component" value="Unassembled WGS sequence"/>
</dbReference>
<evidence type="ECO:0000313" key="1">
    <source>
        <dbReference type="EMBL" id="TWF39882.1"/>
    </source>
</evidence>
<dbReference type="SUPFAM" id="SSF50998">
    <property type="entry name" value="Quinoprotein alcohol dehydrogenase-like"/>
    <property type="match status" value="1"/>
</dbReference>